<sequence>MSRSATAWGGNAARDQLIDNSAWVDAPEALVDSTTINTNHDRARRTTDSVADRSAARPRAALMAAGSPSCMPARWT</sequence>
<comment type="caution">
    <text evidence="2">The sequence shown here is derived from an EMBL/GenBank/DDBJ whole genome shotgun (WGS) entry which is preliminary data.</text>
</comment>
<evidence type="ECO:0000256" key="1">
    <source>
        <dbReference type="SAM" id="MobiDB-lite"/>
    </source>
</evidence>
<evidence type="ECO:0000313" key="2">
    <source>
        <dbReference type="EMBL" id="MCL1551904.1"/>
    </source>
</evidence>
<dbReference type="GeneID" id="97209636"/>
<feature type="region of interest" description="Disordered" evidence="1">
    <location>
        <begin position="35"/>
        <end position="55"/>
    </location>
</feature>
<evidence type="ECO:0000313" key="3">
    <source>
        <dbReference type="Proteomes" id="UP001167357"/>
    </source>
</evidence>
<name>A0ABT0LRF3_9XANT</name>
<dbReference type="RefSeq" id="WP_249047090.1">
    <property type="nucleotide sequence ID" value="NZ_CP142084.2"/>
</dbReference>
<proteinExistence type="predicted"/>
<gene>
    <name evidence="2" type="ORF">M3O51_11460</name>
</gene>
<reference evidence="2" key="1">
    <citation type="submission" date="2022-04" db="EMBL/GenBank/DDBJ databases">
        <title>Genomic comparison of 19 strains of Xanthomonas nasturtii, a newly emerging watercress pathogen.</title>
        <authorList>
            <person name="Harrison J."/>
            <person name="Greer S."/>
            <person name="Hussain R."/>
            <person name="Lascelles D."/>
            <person name="Roberts M."/>
            <person name="Carter B."/>
            <person name="Bryning A."/>
            <person name="Carroll S."/>
            <person name="Aspin A."/>
            <person name="Cruz L."/>
            <person name="Cruz J."/>
            <person name="Grant M."/>
            <person name="Vicente J."/>
            <person name="Studholme D.J."/>
        </authorList>
    </citation>
    <scope>NUCLEOTIDE SEQUENCE</scope>
    <source>
        <strain evidence="2">10016B</strain>
    </source>
</reference>
<dbReference type="EMBL" id="JAMBED010000022">
    <property type="protein sequence ID" value="MCL1551904.1"/>
    <property type="molecule type" value="Genomic_DNA"/>
</dbReference>
<organism evidence="2 3">
    <name type="scientific">Xanthomonas nasturtii</name>
    <dbReference type="NCBI Taxonomy" id="1843581"/>
    <lineage>
        <taxon>Bacteria</taxon>
        <taxon>Pseudomonadati</taxon>
        <taxon>Pseudomonadota</taxon>
        <taxon>Gammaproteobacteria</taxon>
        <taxon>Lysobacterales</taxon>
        <taxon>Lysobacteraceae</taxon>
        <taxon>Xanthomonas</taxon>
    </lineage>
</organism>
<protein>
    <submittedName>
        <fullName evidence="2">Uncharacterized protein</fullName>
    </submittedName>
</protein>
<feature type="compositionally biased region" description="Basic and acidic residues" evidence="1">
    <location>
        <begin position="39"/>
        <end position="55"/>
    </location>
</feature>
<dbReference type="Proteomes" id="UP001167357">
    <property type="component" value="Unassembled WGS sequence"/>
</dbReference>
<accession>A0ABT0LRF3</accession>
<keyword evidence="3" id="KW-1185">Reference proteome</keyword>